<protein>
    <submittedName>
        <fullName evidence="1">Uncharacterized protein</fullName>
    </submittedName>
</protein>
<reference evidence="2" key="1">
    <citation type="journal article" date="2019" name="Int. J. Syst. Evol. Microbiol.">
        <title>The Global Catalogue of Microorganisms (GCM) 10K type strain sequencing project: providing services to taxonomists for standard genome sequencing and annotation.</title>
        <authorList>
            <consortium name="The Broad Institute Genomics Platform"/>
            <consortium name="The Broad Institute Genome Sequencing Center for Infectious Disease"/>
            <person name="Wu L."/>
            <person name="Ma J."/>
        </authorList>
    </citation>
    <scope>NUCLEOTIDE SEQUENCE [LARGE SCALE GENOMIC DNA]</scope>
    <source>
        <strain evidence="2">JCM 19635</strain>
    </source>
</reference>
<sequence length="66" mass="7111">MLVITTCSAASLRLENTSGGAGFSFGIMLKISAFQIDYTHAVLQAAGSSEYFTLSRSLDSLFKKKE</sequence>
<dbReference type="Proteomes" id="UP001596513">
    <property type="component" value="Unassembled WGS sequence"/>
</dbReference>
<gene>
    <name evidence="1" type="ORF">ACFQT0_11205</name>
</gene>
<keyword evidence="2" id="KW-1185">Reference proteome</keyword>
<proteinExistence type="predicted"/>
<accession>A0ABW2U3F1</accession>
<dbReference type="RefSeq" id="WP_380202778.1">
    <property type="nucleotide sequence ID" value="NZ_JBHTEK010000001.1"/>
</dbReference>
<name>A0ABW2U3F1_9BACT</name>
<evidence type="ECO:0000313" key="2">
    <source>
        <dbReference type="Proteomes" id="UP001596513"/>
    </source>
</evidence>
<comment type="caution">
    <text evidence="1">The sequence shown here is derived from an EMBL/GenBank/DDBJ whole genome shotgun (WGS) entry which is preliminary data.</text>
</comment>
<evidence type="ECO:0000313" key="1">
    <source>
        <dbReference type="EMBL" id="MFC7667892.1"/>
    </source>
</evidence>
<organism evidence="1 2">
    <name type="scientific">Hymenobacter humi</name>
    <dbReference type="NCBI Taxonomy" id="1411620"/>
    <lineage>
        <taxon>Bacteria</taxon>
        <taxon>Pseudomonadati</taxon>
        <taxon>Bacteroidota</taxon>
        <taxon>Cytophagia</taxon>
        <taxon>Cytophagales</taxon>
        <taxon>Hymenobacteraceae</taxon>
        <taxon>Hymenobacter</taxon>
    </lineage>
</organism>
<dbReference type="EMBL" id="JBHTEK010000001">
    <property type="protein sequence ID" value="MFC7667892.1"/>
    <property type="molecule type" value="Genomic_DNA"/>
</dbReference>